<comment type="subcellular location">
    <subcellularLocation>
        <location evidence="2">Cytoplasm</location>
        <location evidence="2">Cytoskeleton</location>
        <location evidence="2">Microtubule organizing center</location>
        <location evidence="2">Centrosome</location>
    </subcellularLocation>
</comment>
<dbReference type="eggNOG" id="KOG2542">
    <property type="taxonomic scope" value="Eukaryota"/>
</dbReference>
<dbReference type="GO" id="GO:0022604">
    <property type="term" value="P:regulation of cell morphogenesis"/>
    <property type="evidence" value="ECO:0007669"/>
    <property type="project" value="UniProtKB-ARBA"/>
</dbReference>
<dbReference type="CDD" id="cd05598">
    <property type="entry name" value="STKc_LATS"/>
    <property type="match status" value="1"/>
</dbReference>
<dbReference type="GO" id="GO:0005813">
    <property type="term" value="C:centrosome"/>
    <property type="evidence" value="ECO:0007669"/>
    <property type="project" value="UniProtKB-SubCell"/>
</dbReference>
<dbReference type="SUPFAM" id="SSF56112">
    <property type="entry name" value="Protein kinase-like (PK-like)"/>
    <property type="match status" value="1"/>
</dbReference>
<evidence type="ECO:0000256" key="20">
    <source>
        <dbReference type="PROSITE-ProRule" id="PRU10141"/>
    </source>
</evidence>
<comment type="similarity">
    <text evidence="3">Belongs to the SELO family.</text>
</comment>
<evidence type="ECO:0000256" key="21">
    <source>
        <dbReference type="SAM" id="MobiDB-lite"/>
    </source>
</evidence>
<dbReference type="EMBL" id="JH430824">
    <property type="status" value="NOT_ANNOTATED_CDS"/>
    <property type="molecule type" value="Genomic_DNA"/>
</dbReference>
<evidence type="ECO:0000256" key="8">
    <source>
        <dbReference type="ARBA" id="ARBA00022553"/>
    </source>
</evidence>
<evidence type="ECO:0000256" key="4">
    <source>
        <dbReference type="ARBA" id="ARBA00009903"/>
    </source>
</evidence>
<dbReference type="GO" id="GO:0009653">
    <property type="term" value="P:anatomical structure morphogenesis"/>
    <property type="evidence" value="ECO:0007669"/>
    <property type="project" value="UniProtKB-ARBA"/>
</dbReference>
<dbReference type="SMART" id="SM00220">
    <property type="entry name" value="S_TKc"/>
    <property type="match status" value="1"/>
</dbReference>
<evidence type="ECO:0000256" key="15">
    <source>
        <dbReference type="ARBA" id="ARBA00022842"/>
    </source>
</evidence>
<dbReference type="GO" id="GO:0048731">
    <property type="term" value="P:system development"/>
    <property type="evidence" value="ECO:0007669"/>
    <property type="project" value="UniProtKB-ARBA"/>
</dbReference>
<dbReference type="PROSITE" id="PS00107">
    <property type="entry name" value="PROTEIN_KINASE_ATP"/>
    <property type="match status" value="1"/>
</dbReference>
<dbReference type="HOGENOM" id="CLU_241738_0_0_1"/>
<dbReference type="PANTHER" id="PTHR12153">
    <property type="entry name" value="SELENOPROTEIN O"/>
    <property type="match status" value="1"/>
</dbReference>
<evidence type="ECO:0000256" key="1">
    <source>
        <dbReference type="ARBA" id="ARBA00001946"/>
    </source>
</evidence>
<reference evidence="25" key="1">
    <citation type="submission" date="2011-05" db="EMBL/GenBank/DDBJ databases">
        <authorList>
            <person name="Richards S.R."/>
            <person name="Qu J."/>
            <person name="Jiang H."/>
            <person name="Jhangiani S.N."/>
            <person name="Agravi P."/>
            <person name="Goodspeed R."/>
            <person name="Gross S."/>
            <person name="Mandapat C."/>
            <person name="Jackson L."/>
            <person name="Mathew T."/>
            <person name="Pu L."/>
            <person name="Thornton R."/>
            <person name="Saada N."/>
            <person name="Wilczek-Boney K.B."/>
            <person name="Lee S."/>
            <person name="Kovar C."/>
            <person name="Wu Y."/>
            <person name="Scherer S.E."/>
            <person name="Worley K.C."/>
            <person name="Muzny D.M."/>
            <person name="Gibbs R."/>
        </authorList>
    </citation>
    <scope>NUCLEOTIDE SEQUENCE</scope>
    <source>
        <strain evidence="25">Brora</strain>
    </source>
</reference>
<evidence type="ECO:0000256" key="19">
    <source>
        <dbReference type="ARBA" id="ARBA00048679"/>
    </source>
</evidence>
<dbReference type="GO" id="GO:0051093">
    <property type="term" value="P:negative regulation of developmental process"/>
    <property type="evidence" value="ECO:0007669"/>
    <property type="project" value="UniProtKB-ARBA"/>
</dbReference>
<evidence type="ECO:0000256" key="6">
    <source>
        <dbReference type="ARBA" id="ARBA00022490"/>
    </source>
</evidence>
<dbReference type="GO" id="GO:0016779">
    <property type="term" value="F:nucleotidyltransferase activity"/>
    <property type="evidence" value="ECO:0007669"/>
    <property type="project" value="UniProtKB-KW"/>
</dbReference>
<keyword evidence="14 20" id="KW-0067">ATP-binding</keyword>
<keyword evidence="25" id="KW-1185">Reference proteome</keyword>
<dbReference type="EC" id="2.7.11.1" evidence="5"/>
<comment type="cofactor">
    <cofactor evidence="1">
        <name>Mg(2+)</name>
        <dbReference type="ChEBI" id="CHEBI:18420"/>
    </cofactor>
</comment>
<evidence type="ECO:0000313" key="25">
    <source>
        <dbReference type="Proteomes" id="UP000014500"/>
    </source>
</evidence>
<dbReference type="GO" id="GO:0005737">
    <property type="term" value="C:cytoplasm"/>
    <property type="evidence" value="ECO:0007669"/>
    <property type="project" value="UniProtKB-ARBA"/>
</dbReference>
<comment type="catalytic activity">
    <reaction evidence="19">
        <text>L-seryl-[protein] + ATP = O-phospho-L-seryl-[protein] + ADP + H(+)</text>
        <dbReference type="Rhea" id="RHEA:17989"/>
        <dbReference type="Rhea" id="RHEA-COMP:9863"/>
        <dbReference type="Rhea" id="RHEA-COMP:11604"/>
        <dbReference type="ChEBI" id="CHEBI:15378"/>
        <dbReference type="ChEBI" id="CHEBI:29999"/>
        <dbReference type="ChEBI" id="CHEBI:30616"/>
        <dbReference type="ChEBI" id="CHEBI:83421"/>
        <dbReference type="ChEBI" id="CHEBI:456216"/>
        <dbReference type="EC" id="2.7.11.1"/>
    </reaction>
</comment>
<feature type="region of interest" description="Disordered" evidence="21">
    <location>
        <begin position="104"/>
        <end position="140"/>
    </location>
</feature>
<dbReference type="EnsemblMetazoa" id="SMAR001811-RA">
    <property type="protein sequence ID" value="SMAR001811-PA"/>
    <property type="gene ID" value="SMAR001811"/>
</dbReference>
<protein>
    <recommendedName>
        <fullName evidence="5">non-specific serine/threonine protein kinase</fullName>
        <ecNumber evidence="5">2.7.11.1</ecNumber>
    </recommendedName>
    <alternativeName>
        <fullName evidence="17">Selenoprotein O</fullName>
    </alternativeName>
</protein>
<dbReference type="CDD" id="cd21778">
    <property type="entry name" value="MobB_LATS1"/>
    <property type="match status" value="1"/>
</dbReference>
<dbReference type="GO" id="GO:0045177">
    <property type="term" value="C:apical part of cell"/>
    <property type="evidence" value="ECO:0007669"/>
    <property type="project" value="UniProtKB-ARBA"/>
</dbReference>
<dbReference type="Pfam" id="PF02696">
    <property type="entry name" value="SelO"/>
    <property type="match status" value="1"/>
</dbReference>
<evidence type="ECO:0000256" key="2">
    <source>
        <dbReference type="ARBA" id="ARBA00004300"/>
    </source>
</evidence>
<sequence>MQCDASNVDVNYKLQMEAQPNGLPKHMSGAFSGLAAKVIRKASFENGVREMHRMSSAHEGSSTASTCSDSISLSSLPIRALFEQSRTGNQLDATKTHLQVSRQYSPNFPMEPPPPPPPRLQGPPPTPPRGTTPPSQPPFLQSNQMQHILKRISPGPQTTRPTYCVTPSQSSTSQSSTPQRGTSPVSIGRSPQHQLNHQLQSALYSSGVAQMEPPPPYPIGCAQATKLASPPPYSMGNNRQSPTQTSDYSTLANQIQKRVSPTVCPPYSTVTSIATSTALKPAPLQAWNARQPPPIMLSVKSTQVQKPVLQTAVAPVAPPMTALPDYVSSMQQNDFESNYMCAGPQYACAPSVPATDYMCAGVQYACAPSVATADYMCAGVQFATAVPTTDPPSYASTMQAMAAQRGAIPLTTNANNSYTNYSVQSSSTTMTNVMNNFESQLRTASPNCVTTSTVATINSTGHPKVSHVNNYSPVSSTHSEFNENRHVNGQTGETFVHKPQPVGWNVSPIPERKLYAKEKEEDEGCETKVRNYSPQAFKFYMEQHVENVLKCHQQRLHRRHQLETEMAKVGLSEEAQFQMRKMLHQKESNYIRLKRAKMDKAMFVKIKSIGVGAFGEVALVRKLDTQHLYAMKTLKKTDVLKRNQVAHVKAERDILAEADNEWVVKLYYSFQDQDNLYFVMDYIPGGDLMSLLIKLGIFEEPLARFYIAELVCAVESVHKMGFIHRDIKPDNILIDRDGHIKLTDFGLCTGFRWTHNSKYYQNGNHSRQDSMEPDEKWTNDCQCNSKSAFREKPLERRWRREHQRCLAHSLVGTPNYIAPEVLIREGYTQMCDWWSVGVILYEMLVGQPPFLANTPLETQVKVINWKSSLKIPRAANVSPEAEDLILKLCTTWDKRLGKSASEVKTHPYFANIDFKEGLRRQPAPFTPTIRSPTDTSNFDPVDPDRLRNSNSDYSDDNGNFGFDNAKHPEHAFFEFTFRRFFDDGGHAFPTKLGVGMMIDGDNQGPVYLSLCSPGGIQNGTLLPENALGNVGLVGISVNDNFWNWENTHQFSNGPVKTENHNIRMATLESLRFDNLALRSLPLDKISENYTRSVNGACFSRVVPSPVECPETVAYSSQALSLLDLPEKELQRSEFPVYFSGNKLLPGSETASHCYCGHQFGSFAGQLGDGAAIYLGEIVNKNGERWELQLKGAGKTPFSRAADGRKVLRSSIREFLCSEAMHNLGIATTRAGSCVTSSSTVIRDIFYDGHPIKEKCSIVFGSFEIFKTTDPMTGRNGPSVGQLSILKQLIEYTISTFYPEIKYAHSGNDIAQYRAFYKEVVTRTAKLVANWQCVGFCHGVLNTDNMSIVGLTIDYGPFGFMDRYHPDHICNSSDDGGRYTYVKQPEICKWNLMKLAEALAPFLPLEQSMQELAVFEAEFDKYYQDKMRKKLGLVKQMDGDKELIQKFLNTLEAIGADFTNSFRCLSSINIPSLPDHAKSVEITREKILSFCCSIEELKESIDQSVDGGQLQFLMLLYNTQPQILEQIGRGKEVIERELERRRKLNELKSMTNEEKINIDREKLNEWLKIYIERISKETLGNKERVDLMNANNPKYILRNYIAQNAISLAEKGDYSEVKQVLKLLENPFADEHSTVVNEPETGPSASAAKKLPFQSCKITYDGRPPSWAGGIKVS</sequence>
<keyword evidence="6" id="KW-0963">Cytoplasm</keyword>
<feature type="region of interest" description="Disordered" evidence="21">
    <location>
        <begin position="153"/>
        <end position="192"/>
    </location>
</feature>
<dbReference type="GO" id="GO:0035329">
    <property type="term" value="P:hippo signaling"/>
    <property type="evidence" value="ECO:0007669"/>
    <property type="project" value="UniProtKB-ARBA"/>
</dbReference>
<dbReference type="GO" id="GO:0046872">
    <property type="term" value="F:metal ion binding"/>
    <property type="evidence" value="ECO:0007669"/>
    <property type="project" value="UniProtKB-KW"/>
</dbReference>
<keyword evidence="8" id="KW-0597">Phosphoprotein</keyword>
<feature type="compositionally biased region" description="Pro residues" evidence="21">
    <location>
        <begin position="109"/>
        <end position="137"/>
    </location>
</feature>
<evidence type="ECO:0000256" key="10">
    <source>
        <dbReference type="ARBA" id="ARBA00022695"/>
    </source>
</evidence>
<dbReference type="PROSITE" id="PS50011">
    <property type="entry name" value="PROTEIN_KINASE_DOM"/>
    <property type="match status" value="1"/>
</dbReference>
<keyword evidence="13" id="KW-0418">Kinase</keyword>
<dbReference type="GO" id="GO:0071944">
    <property type="term" value="C:cell periphery"/>
    <property type="evidence" value="ECO:0007669"/>
    <property type="project" value="UniProtKB-ARBA"/>
</dbReference>
<feature type="domain" description="AGC-kinase C-terminal" evidence="23">
    <location>
        <begin position="910"/>
        <end position="987"/>
    </location>
</feature>
<dbReference type="InterPro" id="IPR008271">
    <property type="entry name" value="Ser/Thr_kinase_AS"/>
</dbReference>
<dbReference type="PROSITE" id="PS00108">
    <property type="entry name" value="PROTEIN_KINASE_ST"/>
    <property type="match status" value="1"/>
</dbReference>
<dbReference type="PROSITE" id="PS51285">
    <property type="entry name" value="AGC_KINASE_CTER"/>
    <property type="match status" value="1"/>
</dbReference>
<keyword evidence="9" id="KW-0808">Transferase</keyword>
<feature type="domain" description="Protein kinase" evidence="22">
    <location>
        <begin position="603"/>
        <end position="909"/>
    </location>
</feature>
<dbReference type="FunFam" id="1.10.510.10:FF:000199">
    <property type="entry name" value="Non-specific serine/threonine protein kinase"/>
    <property type="match status" value="1"/>
</dbReference>
<dbReference type="PANTHER" id="PTHR12153:SF15">
    <property type="entry name" value="PROTEIN ADENYLYLTRANSFERASE SELO, MITOCHONDRIAL"/>
    <property type="match status" value="1"/>
</dbReference>
<keyword evidence="16" id="KW-0206">Cytoskeleton</keyword>
<feature type="region of interest" description="Disordered" evidence="21">
    <location>
        <begin position="923"/>
        <end position="954"/>
    </location>
</feature>
<keyword evidence="7" id="KW-0723">Serine/threonine-protein kinase</keyword>
<evidence type="ECO:0000256" key="18">
    <source>
        <dbReference type="ARBA" id="ARBA00047899"/>
    </source>
</evidence>
<dbReference type="FunFam" id="3.30.200.20:FF:000391">
    <property type="entry name" value="Large tumor suppressor kinase 1"/>
    <property type="match status" value="1"/>
</dbReference>
<dbReference type="HAMAP" id="MF_00692">
    <property type="entry name" value="SelO"/>
    <property type="match status" value="1"/>
</dbReference>
<evidence type="ECO:0000256" key="9">
    <source>
        <dbReference type="ARBA" id="ARBA00022679"/>
    </source>
</evidence>
<accession>T1ILI2</accession>
<evidence type="ECO:0000313" key="24">
    <source>
        <dbReference type="EnsemblMetazoa" id="SMAR001811-PA"/>
    </source>
</evidence>
<reference evidence="24" key="2">
    <citation type="submission" date="2015-02" db="UniProtKB">
        <authorList>
            <consortium name="EnsemblMetazoa"/>
        </authorList>
    </citation>
    <scope>IDENTIFICATION</scope>
</reference>
<keyword evidence="10" id="KW-0548">Nucleotidyltransferase</keyword>
<dbReference type="InterPro" id="IPR017441">
    <property type="entry name" value="Protein_kinase_ATP_BS"/>
</dbReference>
<evidence type="ECO:0000256" key="13">
    <source>
        <dbReference type="ARBA" id="ARBA00022777"/>
    </source>
</evidence>
<dbReference type="Gene3D" id="3.30.200.20">
    <property type="entry name" value="Phosphorylase Kinase, domain 1"/>
    <property type="match status" value="1"/>
</dbReference>
<dbReference type="GO" id="GO:0004674">
    <property type="term" value="F:protein serine/threonine kinase activity"/>
    <property type="evidence" value="ECO:0007669"/>
    <property type="project" value="UniProtKB-KW"/>
</dbReference>
<feature type="compositionally biased region" description="Polar residues" evidence="21">
    <location>
        <begin position="928"/>
        <end position="938"/>
    </location>
</feature>
<dbReference type="Gene3D" id="1.10.510.10">
    <property type="entry name" value="Transferase(Phosphotransferase) domain 1"/>
    <property type="match status" value="1"/>
</dbReference>
<dbReference type="InterPro" id="IPR000719">
    <property type="entry name" value="Prot_kinase_dom"/>
</dbReference>
<dbReference type="SMART" id="SM00133">
    <property type="entry name" value="S_TK_X"/>
    <property type="match status" value="1"/>
</dbReference>
<evidence type="ECO:0000256" key="5">
    <source>
        <dbReference type="ARBA" id="ARBA00012513"/>
    </source>
</evidence>
<evidence type="ECO:0000256" key="11">
    <source>
        <dbReference type="ARBA" id="ARBA00022723"/>
    </source>
</evidence>
<evidence type="ECO:0000256" key="3">
    <source>
        <dbReference type="ARBA" id="ARBA00009747"/>
    </source>
</evidence>
<dbReference type="GO" id="GO:0005524">
    <property type="term" value="F:ATP binding"/>
    <property type="evidence" value="ECO:0007669"/>
    <property type="project" value="UniProtKB-UniRule"/>
</dbReference>
<dbReference type="InterPro" id="IPR000961">
    <property type="entry name" value="AGC-kinase_C"/>
</dbReference>
<dbReference type="InterPro" id="IPR049761">
    <property type="entry name" value="LATS1-like_MobB"/>
</dbReference>
<evidence type="ECO:0000256" key="16">
    <source>
        <dbReference type="ARBA" id="ARBA00023212"/>
    </source>
</evidence>
<evidence type="ECO:0000259" key="22">
    <source>
        <dbReference type="PROSITE" id="PS50011"/>
    </source>
</evidence>
<feature type="binding site" evidence="20">
    <location>
        <position position="632"/>
    </location>
    <ligand>
        <name>ATP</name>
        <dbReference type="ChEBI" id="CHEBI:30616"/>
    </ligand>
</feature>
<organism evidence="24 25">
    <name type="scientific">Strigamia maritima</name>
    <name type="common">European centipede</name>
    <name type="synonym">Geophilus maritimus</name>
    <dbReference type="NCBI Taxonomy" id="126957"/>
    <lineage>
        <taxon>Eukaryota</taxon>
        <taxon>Metazoa</taxon>
        <taxon>Ecdysozoa</taxon>
        <taxon>Arthropoda</taxon>
        <taxon>Myriapoda</taxon>
        <taxon>Chilopoda</taxon>
        <taxon>Pleurostigmophora</taxon>
        <taxon>Geophilomorpha</taxon>
        <taxon>Linotaeniidae</taxon>
        <taxon>Strigamia</taxon>
    </lineage>
</organism>
<dbReference type="GO" id="GO:0009966">
    <property type="term" value="P:regulation of signal transduction"/>
    <property type="evidence" value="ECO:0007669"/>
    <property type="project" value="UniProtKB-ARBA"/>
</dbReference>
<evidence type="ECO:0000259" key="23">
    <source>
        <dbReference type="PROSITE" id="PS51285"/>
    </source>
</evidence>
<dbReference type="GO" id="GO:0042308">
    <property type="term" value="P:negative regulation of protein import into nucleus"/>
    <property type="evidence" value="ECO:0007669"/>
    <property type="project" value="UniProtKB-ARBA"/>
</dbReference>
<evidence type="ECO:0000256" key="17">
    <source>
        <dbReference type="ARBA" id="ARBA00031547"/>
    </source>
</evidence>
<comment type="catalytic activity">
    <reaction evidence="18">
        <text>L-threonyl-[protein] + ATP = O-phospho-L-threonyl-[protein] + ADP + H(+)</text>
        <dbReference type="Rhea" id="RHEA:46608"/>
        <dbReference type="Rhea" id="RHEA-COMP:11060"/>
        <dbReference type="Rhea" id="RHEA-COMP:11605"/>
        <dbReference type="ChEBI" id="CHEBI:15378"/>
        <dbReference type="ChEBI" id="CHEBI:30013"/>
        <dbReference type="ChEBI" id="CHEBI:30616"/>
        <dbReference type="ChEBI" id="CHEBI:61977"/>
        <dbReference type="ChEBI" id="CHEBI:456216"/>
        <dbReference type="EC" id="2.7.11.1"/>
    </reaction>
</comment>
<dbReference type="InterPro" id="IPR003846">
    <property type="entry name" value="SelO"/>
</dbReference>
<evidence type="ECO:0000256" key="7">
    <source>
        <dbReference type="ARBA" id="ARBA00022527"/>
    </source>
</evidence>
<proteinExistence type="inferred from homology"/>
<dbReference type="FunFam" id="1.10.510.10:FF:000086">
    <property type="entry name" value="Non-specific serine/threonine protein kinase"/>
    <property type="match status" value="1"/>
</dbReference>
<evidence type="ECO:0000256" key="14">
    <source>
        <dbReference type="ARBA" id="ARBA00022840"/>
    </source>
</evidence>
<evidence type="ECO:0000256" key="12">
    <source>
        <dbReference type="ARBA" id="ARBA00022741"/>
    </source>
</evidence>
<dbReference type="GO" id="GO:0048814">
    <property type="term" value="P:regulation of dendrite morphogenesis"/>
    <property type="evidence" value="ECO:0007669"/>
    <property type="project" value="UniProtKB-ARBA"/>
</dbReference>
<dbReference type="STRING" id="126957.T1ILI2"/>
<comment type="similarity">
    <text evidence="4">Belongs to the protein kinase superfamily. AGC Ser/Thr protein kinase family.</text>
</comment>
<feature type="compositionally biased region" description="Low complexity" evidence="21">
    <location>
        <begin position="166"/>
        <end position="184"/>
    </location>
</feature>
<dbReference type="InterPro" id="IPR011009">
    <property type="entry name" value="Kinase-like_dom_sf"/>
</dbReference>
<dbReference type="eggNOG" id="KOG0608">
    <property type="taxonomic scope" value="Eukaryota"/>
</dbReference>
<dbReference type="Proteomes" id="UP000014500">
    <property type="component" value="Unassembled WGS sequence"/>
</dbReference>
<dbReference type="Pfam" id="PF00069">
    <property type="entry name" value="Pkinase"/>
    <property type="match status" value="2"/>
</dbReference>
<keyword evidence="15" id="KW-0460">Magnesium</keyword>
<name>T1ILI2_STRMM</name>
<keyword evidence="12 20" id="KW-0547">Nucleotide-binding</keyword>
<keyword evidence="11" id="KW-0479">Metal-binding</keyword>